<organism evidence="1">
    <name type="scientific">virus sp. ctyMK1</name>
    <dbReference type="NCBI Taxonomy" id="2828002"/>
    <lineage>
        <taxon>Viruses</taxon>
    </lineage>
</organism>
<accession>A0A8S5REZ9</accession>
<dbReference type="EMBL" id="BK059098">
    <property type="protein sequence ID" value="DAE29739.1"/>
    <property type="molecule type" value="Genomic_DNA"/>
</dbReference>
<proteinExistence type="predicted"/>
<sequence>MEFNEFKILVKGLKAVYTSPNFLPDADSVRIWYKLLQDMSYEQLNLAIQKYMMTGKFPPTIAELRESAVSLVCESKNWSDGWEQFRRAVRNFGYNRPKEAFDSMDDITRQVVKRLGWKDLCESENLMQDRANFRIVYEQEQKRVSEKAMLPPKLKNQIEKLQSDTIKALGVNNEQ</sequence>
<protein>
    <submittedName>
        <fullName evidence="1">Replisome organizer</fullName>
    </submittedName>
</protein>
<evidence type="ECO:0000313" key="1">
    <source>
        <dbReference type="EMBL" id="DAE29739.1"/>
    </source>
</evidence>
<reference evidence="1" key="1">
    <citation type="journal article" date="2021" name="Proc. Natl. Acad. Sci. U.S.A.">
        <title>A Catalog of Tens of Thousands of Viruses from Human Metagenomes Reveals Hidden Associations with Chronic Diseases.</title>
        <authorList>
            <person name="Tisza M.J."/>
            <person name="Buck C.B."/>
        </authorList>
    </citation>
    <scope>NUCLEOTIDE SEQUENCE</scope>
    <source>
        <strain evidence="1">CtyMK1</strain>
    </source>
</reference>
<name>A0A8S5REZ9_9VIRU</name>
<dbReference type="Gene3D" id="1.10.8.200">
    <property type="entry name" value="Replisome organizer (g39p helicase loader/inhibitor protein)"/>
    <property type="match status" value="1"/>
</dbReference>